<dbReference type="AlphaFoldDB" id="A0A4Y6PRF2"/>
<dbReference type="EMBL" id="CP041186">
    <property type="protein sequence ID" value="QDG50597.1"/>
    <property type="molecule type" value="Genomic_DNA"/>
</dbReference>
<evidence type="ECO:0000259" key="4">
    <source>
        <dbReference type="Pfam" id="PF07804"/>
    </source>
</evidence>
<reference evidence="5 6" key="1">
    <citation type="submission" date="2019-06" db="EMBL/GenBank/DDBJ databases">
        <title>Persicimonas caeni gen. nov., sp. nov., a predatory bacterium isolated from solar saltern.</title>
        <authorList>
            <person name="Wang S."/>
        </authorList>
    </citation>
    <scope>NUCLEOTIDE SEQUENCE [LARGE SCALE GENOMIC DNA]</scope>
    <source>
        <strain evidence="5 6">YN101</strain>
    </source>
</reference>
<accession>A0A4Y6PRF2</accession>
<keyword evidence="6" id="KW-1185">Reference proteome</keyword>
<dbReference type="Pfam" id="PF07804">
    <property type="entry name" value="HipA_C"/>
    <property type="match status" value="1"/>
</dbReference>
<evidence type="ECO:0000256" key="2">
    <source>
        <dbReference type="ARBA" id="ARBA00022679"/>
    </source>
</evidence>
<name>A0A4Y6PRF2_PERCE</name>
<feature type="domain" description="HipA-like C-terminal" evidence="4">
    <location>
        <begin position="1"/>
        <end position="134"/>
    </location>
</feature>
<gene>
    <name evidence="5" type="ORF">FIV42_07575</name>
</gene>
<dbReference type="GO" id="GO:0005829">
    <property type="term" value="C:cytosol"/>
    <property type="evidence" value="ECO:0007669"/>
    <property type="project" value="TreeGrafter"/>
</dbReference>
<keyword evidence="3" id="KW-0418">Kinase</keyword>
<dbReference type="OrthoDB" id="9805913at2"/>
<evidence type="ECO:0000313" key="6">
    <source>
        <dbReference type="Proteomes" id="UP000315995"/>
    </source>
</evidence>
<organism evidence="5 6">
    <name type="scientific">Persicimonas caeni</name>
    <dbReference type="NCBI Taxonomy" id="2292766"/>
    <lineage>
        <taxon>Bacteria</taxon>
        <taxon>Deltaproteobacteria</taxon>
        <taxon>Bradymonadales</taxon>
        <taxon>Bradymonadaceae</taxon>
        <taxon>Persicimonas</taxon>
    </lineage>
</organism>
<evidence type="ECO:0000313" key="5">
    <source>
        <dbReference type="EMBL" id="QDG50597.1"/>
    </source>
</evidence>
<dbReference type="GO" id="GO:0004674">
    <property type="term" value="F:protein serine/threonine kinase activity"/>
    <property type="evidence" value="ECO:0007669"/>
    <property type="project" value="TreeGrafter"/>
</dbReference>
<dbReference type="PANTHER" id="PTHR37419">
    <property type="entry name" value="SERINE/THREONINE-PROTEIN KINASE TOXIN HIPA"/>
    <property type="match status" value="1"/>
</dbReference>
<protein>
    <submittedName>
        <fullName evidence="5">Type II toxin-antitoxin system HipA family toxin</fullName>
    </submittedName>
</protein>
<accession>A0A5B8Y3P2</accession>
<proteinExistence type="inferred from homology"/>
<keyword evidence="2" id="KW-0808">Transferase</keyword>
<dbReference type="InterPro" id="IPR052028">
    <property type="entry name" value="HipA_Ser/Thr_kinase"/>
</dbReference>
<evidence type="ECO:0000256" key="3">
    <source>
        <dbReference type="ARBA" id="ARBA00022777"/>
    </source>
</evidence>
<dbReference type="Proteomes" id="UP000315995">
    <property type="component" value="Chromosome"/>
</dbReference>
<comment type="similarity">
    <text evidence="1">Belongs to the HipA Ser/Thr kinase family.</text>
</comment>
<sequence>MLGVLPSRKYEADGGPTLSQVAQRLRALSARPAADLWELIRGVIFCAIGGNADGHAKNLAMLYADDGPRLAPAYDLVCTRAYPRLDHKLAFSVGGERNPDRLGRDNWEKFAADIGVKPRLVLRQLDKLLDGAEAAFERAAEQLREQVGKSHATHHVSPAVHKRIRAIGAQL</sequence>
<evidence type="ECO:0000256" key="1">
    <source>
        <dbReference type="ARBA" id="ARBA00010164"/>
    </source>
</evidence>
<dbReference type="InterPro" id="IPR012893">
    <property type="entry name" value="HipA-like_C"/>
</dbReference>
<dbReference type="Gene3D" id="1.10.1070.20">
    <property type="match status" value="1"/>
</dbReference>